<feature type="domain" description="UmuC" evidence="6">
    <location>
        <begin position="2"/>
        <end position="188"/>
    </location>
</feature>
<dbReference type="InterPro" id="IPR050116">
    <property type="entry name" value="DNA_polymerase-Y"/>
</dbReference>
<dbReference type="InterPro" id="IPR001126">
    <property type="entry name" value="UmuC"/>
</dbReference>
<name>A0ABP8IMN5_9BACT</name>
<dbReference type="InterPro" id="IPR017961">
    <property type="entry name" value="DNA_pol_Y-fam_little_finger"/>
</dbReference>
<dbReference type="InterPro" id="IPR043502">
    <property type="entry name" value="DNA/RNA_pol_sf"/>
</dbReference>
<keyword evidence="5" id="KW-0742">SOS response</keyword>
<evidence type="ECO:0000256" key="5">
    <source>
        <dbReference type="ARBA" id="ARBA00023236"/>
    </source>
</evidence>
<keyword evidence="8" id="KW-1185">Reference proteome</keyword>
<dbReference type="Gene3D" id="1.10.150.20">
    <property type="entry name" value="5' to 3' exonuclease, C-terminal subdomain"/>
    <property type="match status" value="1"/>
</dbReference>
<sequence>MFALVDCNNFYVSCERAFQPRLEGQPVVVLSNNDGCIVSRSAEAKALGIKMGEPLFQVRSLVEQHGVQALSSNYALYGDMSGRVMGYLASVAPELEIYSIDEAFLSLHGMERWHGRLDDYARRIRREVKRRTHIPTCIGLAPTKTLAKLANRVAKKDPALGGVLLLDSPERRQWALEQVPVEDVWGVGRQYATKLYSLGISTAAGLARCSEAMARRHLGGVVGARLVRELQGYPCHHLAPSEDGSLARQSIACTRTFGRPLSQFEDVLAAVAAFASRAAEKLRRQESAASVLTVFLSQNRFGTTPPPHTRSAQVTLPVATSDTTELVRFARSLLGRIWQPGSVYVKAGVILDGFESGEQKQLSLFAPDGSERTARLMQKLDALNARFGGNSVQVAAAIGAVGRQPGVWKGQQRRRSPAFTTNWNELWEIKA</sequence>
<dbReference type="Gene3D" id="3.40.1170.60">
    <property type="match status" value="1"/>
</dbReference>
<evidence type="ECO:0000256" key="3">
    <source>
        <dbReference type="ARBA" id="ARBA00023199"/>
    </source>
</evidence>
<dbReference type="InterPro" id="IPR036775">
    <property type="entry name" value="DNA_pol_Y-fam_lit_finger_sf"/>
</dbReference>
<dbReference type="RefSeq" id="WP_345237047.1">
    <property type="nucleotide sequence ID" value="NZ_BAABGZ010000067.1"/>
</dbReference>
<dbReference type="InterPro" id="IPR043128">
    <property type="entry name" value="Rev_trsase/Diguanyl_cyclase"/>
</dbReference>
<evidence type="ECO:0000256" key="1">
    <source>
        <dbReference type="ARBA" id="ARBA00010945"/>
    </source>
</evidence>
<keyword evidence="4" id="KW-0234">DNA repair</keyword>
<dbReference type="PANTHER" id="PTHR11076">
    <property type="entry name" value="DNA REPAIR POLYMERASE UMUC / TRANSFERASE FAMILY MEMBER"/>
    <property type="match status" value="1"/>
</dbReference>
<evidence type="ECO:0000313" key="8">
    <source>
        <dbReference type="Proteomes" id="UP001501153"/>
    </source>
</evidence>
<protein>
    <submittedName>
        <fullName evidence="7">Y-family DNA polymerase</fullName>
    </submittedName>
</protein>
<dbReference type="Gene3D" id="3.30.1490.100">
    <property type="entry name" value="DNA polymerase, Y-family, little finger domain"/>
    <property type="match status" value="1"/>
</dbReference>
<keyword evidence="2" id="KW-0227">DNA damage</keyword>
<dbReference type="SUPFAM" id="SSF56672">
    <property type="entry name" value="DNA/RNA polymerases"/>
    <property type="match status" value="1"/>
</dbReference>
<dbReference type="Pfam" id="PF13438">
    <property type="entry name" value="DUF4113"/>
    <property type="match status" value="1"/>
</dbReference>
<dbReference type="InterPro" id="IPR025188">
    <property type="entry name" value="DUF4113"/>
</dbReference>
<evidence type="ECO:0000259" key="6">
    <source>
        <dbReference type="PROSITE" id="PS50173"/>
    </source>
</evidence>
<dbReference type="EMBL" id="BAABGZ010000067">
    <property type="protein sequence ID" value="GAA4363006.1"/>
    <property type="molecule type" value="Genomic_DNA"/>
</dbReference>
<accession>A0ABP8IMN5</accession>
<reference evidence="8" key="1">
    <citation type="journal article" date="2019" name="Int. J. Syst. Evol. Microbiol.">
        <title>The Global Catalogue of Microorganisms (GCM) 10K type strain sequencing project: providing services to taxonomists for standard genome sequencing and annotation.</title>
        <authorList>
            <consortium name="The Broad Institute Genomics Platform"/>
            <consortium name="The Broad Institute Genome Sequencing Center for Infectious Disease"/>
            <person name="Wu L."/>
            <person name="Ma J."/>
        </authorList>
    </citation>
    <scope>NUCLEOTIDE SEQUENCE [LARGE SCALE GENOMIC DNA]</scope>
    <source>
        <strain evidence="8">JCM 17923</strain>
    </source>
</reference>
<dbReference type="CDD" id="cd01700">
    <property type="entry name" value="PolY_Pol_V_umuC"/>
    <property type="match status" value="1"/>
</dbReference>
<dbReference type="Pfam" id="PF11799">
    <property type="entry name" value="IMS_C"/>
    <property type="match status" value="1"/>
</dbReference>
<evidence type="ECO:0000256" key="2">
    <source>
        <dbReference type="ARBA" id="ARBA00022763"/>
    </source>
</evidence>
<comment type="caution">
    <text evidence="7">The sequence shown here is derived from an EMBL/GenBank/DDBJ whole genome shotgun (WGS) entry which is preliminary data.</text>
</comment>
<evidence type="ECO:0000256" key="4">
    <source>
        <dbReference type="ARBA" id="ARBA00023204"/>
    </source>
</evidence>
<organism evidence="7 8">
    <name type="scientific">Hymenobacter saemangeumensis</name>
    <dbReference type="NCBI Taxonomy" id="1084522"/>
    <lineage>
        <taxon>Bacteria</taxon>
        <taxon>Pseudomonadati</taxon>
        <taxon>Bacteroidota</taxon>
        <taxon>Cytophagia</taxon>
        <taxon>Cytophagales</taxon>
        <taxon>Hymenobacteraceae</taxon>
        <taxon>Hymenobacter</taxon>
    </lineage>
</organism>
<keyword evidence="3" id="KW-0741">SOS mutagenesis</keyword>
<dbReference type="SUPFAM" id="SSF100879">
    <property type="entry name" value="Lesion bypass DNA polymerase (Y-family), little finger domain"/>
    <property type="match status" value="1"/>
</dbReference>
<dbReference type="PANTHER" id="PTHR11076:SF34">
    <property type="entry name" value="PROTEIN UMUC"/>
    <property type="match status" value="1"/>
</dbReference>
<dbReference type="Proteomes" id="UP001501153">
    <property type="component" value="Unassembled WGS sequence"/>
</dbReference>
<dbReference type="Pfam" id="PF00817">
    <property type="entry name" value="IMS"/>
    <property type="match status" value="1"/>
</dbReference>
<dbReference type="Gene3D" id="3.30.70.270">
    <property type="match status" value="1"/>
</dbReference>
<proteinExistence type="inferred from homology"/>
<comment type="similarity">
    <text evidence="1">Belongs to the DNA polymerase type-Y family.</text>
</comment>
<gene>
    <name evidence="7" type="ORF">GCM10023185_31390</name>
</gene>
<evidence type="ECO:0000313" key="7">
    <source>
        <dbReference type="EMBL" id="GAA4363006.1"/>
    </source>
</evidence>
<dbReference type="PROSITE" id="PS50173">
    <property type="entry name" value="UMUC"/>
    <property type="match status" value="1"/>
</dbReference>